<gene>
    <name evidence="2" type="ORF">RG1141_CH01860</name>
</gene>
<organism evidence="2 3">
    <name type="scientific">Neorhizobium galegae bv. officinalis bv. officinalis str. HAMBI 1141</name>
    <dbReference type="NCBI Taxonomy" id="1028801"/>
    <lineage>
        <taxon>Bacteria</taxon>
        <taxon>Pseudomonadati</taxon>
        <taxon>Pseudomonadota</taxon>
        <taxon>Alphaproteobacteria</taxon>
        <taxon>Hyphomicrobiales</taxon>
        <taxon>Rhizobiaceae</taxon>
        <taxon>Rhizobium/Agrobacterium group</taxon>
        <taxon>Neorhizobium</taxon>
    </lineage>
</organism>
<dbReference type="EMBL" id="HG938355">
    <property type="protein sequence ID" value="CDN52551.1"/>
    <property type="molecule type" value="Genomic_DNA"/>
</dbReference>
<dbReference type="Proteomes" id="UP000028186">
    <property type="component" value="Chromosome I"/>
</dbReference>
<feature type="transmembrane region" description="Helical" evidence="1">
    <location>
        <begin position="12"/>
        <end position="31"/>
    </location>
</feature>
<evidence type="ECO:0000313" key="3">
    <source>
        <dbReference type="Proteomes" id="UP000028186"/>
    </source>
</evidence>
<dbReference type="RefSeq" id="WP_157885061.1">
    <property type="nucleotide sequence ID" value="NZ_HG938355.1"/>
</dbReference>
<keyword evidence="1" id="KW-0472">Membrane</keyword>
<evidence type="ECO:0000256" key="1">
    <source>
        <dbReference type="SAM" id="Phobius"/>
    </source>
</evidence>
<keyword evidence="1" id="KW-0812">Transmembrane</keyword>
<reference evidence="3" key="1">
    <citation type="journal article" date="2014" name="BMC Genomics">
        <title>Genome sequencing of two Neorhizobium galegae strains reveals a noeT gene responsible for the unusual acetylation of the nodulation factors.</title>
        <authorList>
            <person name="Osterman J."/>
            <person name="Marsh J."/>
            <person name="Laine P.K."/>
            <person name="Zeng Z."/>
            <person name="Alatalo E."/>
            <person name="Sullivan J.T."/>
            <person name="Young J.P."/>
            <person name="Thomas-Oates J."/>
            <person name="Paulin L."/>
            <person name="Lindstrom K."/>
        </authorList>
    </citation>
    <scope>NUCLEOTIDE SEQUENCE [LARGE SCALE GENOMIC DNA]</scope>
    <source>
        <strain evidence="3">HAMBI 1141</strain>
    </source>
</reference>
<accession>A0A068T3E4</accession>
<dbReference type="AlphaFoldDB" id="A0A068T3E4"/>
<dbReference type="KEGG" id="ngl:RG1141_CH01860"/>
<proteinExistence type="predicted"/>
<dbReference type="eggNOG" id="ENOG503148Y">
    <property type="taxonomic scope" value="Bacteria"/>
</dbReference>
<name>A0A068T3E4_NEOGA</name>
<dbReference type="PATRIC" id="fig|1028801.3.peg.177"/>
<keyword evidence="1" id="KW-1133">Transmembrane helix</keyword>
<dbReference type="HOGENOM" id="CLU_2181057_0_0_5"/>
<protein>
    <submittedName>
        <fullName evidence="2">Uncharacterized protein</fullName>
    </submittedName>
</protein>
<sequence>MEQLGNLPMPALVTFGAVLAVIFGVRYFGLWQGQQHAPASSAASAQVAAVIVDPTALNKATAALEAHTAAMNRMIFVGEEMTRQNDHLADELGRFREELRIHREIRRQA</sequence>
<evidence type="ECO:0000313" key="2">
    <source>
        <dbReference type="EMBL" id="CDN52551.1"/>
    </source>
</evidence>